<dbReference type="PROSITE" id="PS50893">
    <property type="entry name" value="ABC_TRANSPORTER_2"/>
    <property type="match status" value="1"/>
</dbReference>
<evidence type="ECO:0000313" key="7">
    <source>
        <dbReference type="Proteomes" id="UP000001784"/>
    </source>
</evidence>
<sequence length="264" mass="28720" precursor="true">MAAQAHIEVRDLTMAYGSFVLQRDLNFTVRRGDIFIIMGGSGCGKSTLLRHMVGLKAPARGQVFYDGVSFWEAEPETREDIMRRLGILYQSGALWSSMTLAENIALPLEQYTELPPDRIAEIVSLKLALVGLAGFEDFYPSEISGGMKKRAGLARAMALDPDILFFDEPSAGLDPISAKRLDDLILELRDSLGATIIVVTHELASIFAIGNNSVFLDAETRTMIAAGDPHILLADTADPKVRSFLTRGGSHGGNGRLNGETHRS</sequence>
<evidence type="ECO:0000259" key="5">
    <source>
        <dbReference type="PROSITE" id="PS50893"/>
    </source>
</evidence>
<dbReference type="PANTHER" id="PTHR43023:SF3">
    <property type="entry name" value="PROTEIN TRIGALACTOSYLDIACYLGLYCEROL 3, CHLOROPLASTIC"/>
    <property type="match status" value="1"/>
</dbReference>
<evidence type="ECO:0000313" key="6">
    <source>
        <dbReference type="EMBL" id="ABK18096.1"/>
    </source>
</evidence>
<accession>A0LKZ4</accession>
<feature type="domain" description="ABC transporter" evidence="5">
    <location>
        <begin position="7"/>
        <end position="245"/>
    </location>
</feature>
<dbReference type="InterPro" id="IPR003439">
    <property type="entry name" value="ABC_transporter-like_ATP-bd"/>
</dbReference>
<proteinExistence type="predicted"/>
<protein>
    <submittedName>
        <fullName evidence="6">ABC transporter related</fullName>
    </submittedName>
</protein>
<keyword evidence="3" id="KW-0067">ATP-binding</keyword>
<dbReference type="InterPro" id="IPR003593">
    <property type="entry name" value="AAA+_ATPase"/>
</dbReference>
<dbReference type="RefSeq" id="WP_011699264.1">
    <property type="nucleotide sequence ID" value="NC_008554.1"/>
</dbReference>
<dbReference type="SUPFAM" id="SSF52540">
    <property type="entry name" value="P-loop containing nucleoside triphosphate hydrolases"/>
    <property type="match status" value="1"/>
</dbReference>
<keyword evidence="7" id="KW-1185">Reference proteome</keyword>
<dbReference type="InterPro" id="IPR027417">
    <property type="entry name" value="P-loop_NTPase"/>
</dbReference>
<dbReference type="AlphaFoldDB" id="A0LKZ4"/>
<dbReference type="PANTHER" id="PTHR43023">
    <property type="entry name" value="PROTEIN TRIGALACTOSYLDIACYLGLYCEROL 3, CHLOROPLASTIC"/>
    <property type="match status" value="1"/>
</dbReference>
<dbReference type="InParanoid" id="A0LKZ4"/>
<dbReference type="KEGG" id="sfu:Sfum_2415"/>
<dbReference type="Gene3D" id="3.40.50.300">
    <property type="entry name" value="P-loop containing nucleotide triphosphate hydrolases"/>
    <property type="match status" value="1"/>
</dbReference>
<keyword evidence="1" id="KW-0813">Transport</keyword>
<dbReference type="HOGENOM" id="CLU_000604_1_22_7"/>
<dbReference type="InterPro" id="IPR017871">
    <property type="entry name" value="ABC_transporter-like_CS"/>
</dbReference>
<dbReference type="PROSITE" id="PS00211">
    <property type="entry name" value="ABC_TRANSPORTER_1"/>
    <property type="match status" value="1"/>
</dbReference>
<dbReference type="Pfam" id="PF00005">
    <property type="entry name" value="ABC_tran"/>
    <property type="match status" value="1"/>
</dbReference>
<dbReference type="STRING" id="335543.Sfum_2415"/>
<dbReference type="GO" id="GO:0005524">
    <property type="term" value="F:ATP binding"/>
    <property type="evidence" value="ECO:0007669"/>
    <property type="project" value="UniProtKB-KW"/>
</dbReference>
<evidence type="ECO:0000256" key="2">
    <source>
        <dbReference type="ARBA" id="ARBA00022741"/>
    </source>
</evidence>
<keyword evidence="2" id="KW-0547">Nucleotide-binding</keyword>
<dbReference type="Proteomes" id="UP000001784">
    <property type="component" value="Chromosome"/>
</dbReference>
<evidence type="ECO:0000256" key="1">
    <source>
        <dbReference type="ARBA" id="ARBA00022448"/>
    </source>
</evidence>
<dbReference type="eggNOG" id="COG1127">
    <property type="taxonomic scope" value="Bacteria"/>
</dbReference>
<evidence type="ECO:0000256" key="4">
    <source>
        <dbReference type="SAM" id="MobiDB-lite"/>
    </source>
</evidence>
<reference evidence="6 7" key="1">
    <citation type="submission" date="2006-10" db="EMBL/GenBank/DDBJ databases">
        <title>Complete sequence of Syntrophobacter fumaroxidans MPOB.</title>
        <authorList>
            <consortium name="US DOE Joint Genome Institute"/>
            <person name="Copeland A."/>
            <person name="Lucas S."/>
            <person name="Lapidus A."/>
            <person name="Barry K."/>
            <person name="Detter J.C."/>
            <person name="Glavina del Rio T."/>
            <person name="Hammon N."/>
            <person name="Israni S."/>
            <person name="Pitluck S."/>
            <person name="Goltsman E.G."/>
            <person name="Martinez M."/>
            <person name="Schmutz J."/>
            <person name="Larimer F."/>
            <person name="Land M."/>
            <person name="Hauser L."/>
            <person name="Kyrpides N."/>
            <person name="Kim E."/>
            <person name="Boone D.R."/>
            <person name="Brockman F."/>
            <person name="Culley D."/>
            <person name="Ferry J."/>
            <person name="Gunsalus R."/>
            <person name="McInerney M.J."/>
            <person name="Morrison M."/>
            <person name="Plugge C."/>
            <person name="Rohlin L."/>
            <person name="Scholten J."/>
            <person name="Sieber J."/>
            <person name="Stams A.J.M."/>
            <person name="Worm P."/>
            <person name="Henstra A.M."/>
            <person name="Richardson P."/>
        </authorList>
    </citation>
    <scope>NUCLEOTIDE SEQUENCE [LARGE SCALE GENOMIC DNA]</scope>
    <source>
        <strain evidence="7">DSM 10017 / MPOB</strain>
    </source>
</reference>
<gene>
    <name evidence="6" type="ordered locus">Sfum_2415</name>
</gene>
<organism evidence="6 7">
    <name type="scientific">Syntrophobacter fumaroxidans (strain DSM 10017 / MPOB)</name>
    <dbReference type="NCBI Taxonomy" id="335543"/>
    <lineage>
        <taxon>Bacteria</taxon>
        <taxon>Pseudomonadati</taxon>
        <taxon>Thermodesulfobacteriota</taxon>
        <taxon>Syntrophobacteria</taxon>
        <taxon>Syntrophobacterales</taxon>
        <taxon>Syntrophobacteraceae</taxon>
        <taxon>Syntrophobacter</taxon>
    </lineage>
</organism>
<dbReference type="OrthoDB" id="9802264at2"/>
<evidence type="ECO:0000256" key="3">
    <source>
        <dbReference type="ARBA" id="ARBA00022840"/>
    </source>
</evidence>
<dbReference type="GO" id="GO:0016887">
    <property type="term" value="F:ATP hydrolysis activity"/>
    <property type="evidence" value="ECO:0007669"/>
    <property type="project" value="InterPro"/>
</dbReference>
<feature type="region of interest" description="Disordered" evidence="4">
    <location>
        <begin position="244"/>
        <end position="264"/>
    </location>
</feature>
<name>A0LKZ4_SYNFM</name>
<dbReference type="SMART" id="SM00382">
    <property type="entry name" value="AAA"/>
    <property type="match status" value="1"/>
</dbReference>
<dbReference type="EMBL" id="CP000478">
    <property type="protein sequence ID" value="ABK18096.1"/>
    <property type="molecule type" value="Genomic_DNA"/>
</dbReference>